<proteinExistence type="predicted"/>
<sequence length="170" mass="18471">MKKYVSLLLITGATLFFMSCQQAATEKKEASTSDTTAAAPPFDLAKARSWIEADNAKFVEEAKKGDSNALAAHYASDAWLMFDNSEPFKGTNAIASGWGGAIRMGMKDVKVTTVEVVGNADLLAETGMYEMYGTGNKLMDKGKYVVVWKPEGGGWKIYRDIGNSNMAMKK</sequence>
<organism evidence="3 4">
    <name type="scientific">Niastella vici</name>
    <dbReference type="NCBI Taxonomy" id="1703345"/>
    <lineage>
        <taxon>Bacteria</taxon>
        <taxon>Pseudomonadati</taxon>
        <taxon>Bacteroidota</taxon>
        <taxon>Chitinophagia</taxon>
        <taxon>Chitinophagales</taxon>
        <taxon>Chitinophagaceae</taxon>
        <taxon>Niastella</taxon>
    </lineage>
</organism>
<feature type="signal peptide" evidence="1">
    <location>
        <begin position="1"/>
        <end position="23"/>
    </location>
</feature>
<feature type="chain" id="PRO_5013093937" description="DUF4440 domain-containing protein" evidence="1">
    <location>
        <begin position="24"/>
        <end position="170"/>
    </location>
</feature>
<evidence type="ECO:0000313" key="4">
    <source>
        <dbReference type="Proteomes" id="UP000192796"/>
    </source>
</evidence>
<dbReference type="Pfam" id="PF14534">
    <property type="entry name" value="DUF4440"/>
    <property type="match status" value="1"/>
</dbReference>
<dbReference type="Proteomes" id="UP000192796">
    <property type="component" value="Unassembled WGS sequence"/>
</dbReference>
<accession>A0A1V9FMP0</accession>
<dbReference type="RefSeq" id="WP_081154428.1">
    <property type="nucleotide sequence ID" value="NZ_LVYD01000075.1"/>
</dbReference>
<comment type="caution">
    <text evidence="3">The sequence shown here is derived from an EMBL/GenBank/DDBJ whole genome shotgun (WGS) entry which is preliminary data.</text>
</comment>
<dbReference type="EMBL" id="LVYD01000075">
    <property type="protein sequence ID" value="OQP59624.1"/>
    <property type="molecule type" value="Genomic_DNA"/>
</dbReference>
<reference evidence="3 4" key="1">
    <citation type="submission" date="2016-03" db="EMBL/GenBank/DDBJ databases">
        <title>Niastella vici sp. nov., isolated from farmland soil.</title>
        <authorList>
            <person name="Chen L."/>
            <person name="Wang D."/>
            <person name="Yang S."/>
            <person name="Wang G."/>
        </authorList>
    </citation>
    <scope>NUCLEOTIDE SEQUENCE [LARGE SCALE GENOMIC DNA]</scope>
    <source>
        <strain evidence="3 4">DJ57</strain>
    </source>
</reference>
<dbReference type="OrthoDB" id="9814425at2"/>
<evidence type="ECO:0000259" key="2">
    <source>
        <dbReference type="Pfam" id="PF14534"/>
    </source>
</evidence>
<dbReference type="SUPFAM" id="SSF54427">
    <property type="entry name" value="NTF2-like"/>
    <property type="match status" value="1"/>
</dbReference>
<dbReference type="PROSITE" id="PS51257">
    <property type="entry name" value="PROKAR_LIPOPROTEIN"/>
    <property type="match status" value="1"/>
</dbReference>
<gene>
    <name evidence="3" type="ORF">A3860_36715</name>
</gene>
<dbReference type="InterPro" id="IPR027843">
    <property type="entry name" value="DUF4440"/>
</dbReference>
<protein>
    <recommendedName>
        <fullName evidence="2">DUF4440 domain-containing protein</fullName>
    </recommendedName>
</protein>
<keyword evidence="1" id="KW-0732">Signal</keyword>
<keyword evidence="4" id="KW-1185">Reference proteome</keyword>
<feature type="domain" description="DUF4440" evidence="2">
    <location>
        <begin position="58"/>
        <end position="157"/>
    </location>
</feature>
<dbReference type="InterPro" id="IPR032710">
    <property type="entry name" value="NTF2-like_dom_sf"/>
</dbReference>
<dbReference type="Gene3D" id="3.10.450.50">
    <property type="match status" value="1"/>
</dbReference>
<evidence type="ECO:0000256" key="1">
    <source>
        <dbReference type="SAM" id="SignalP"/>
    </source>
</evidence>
<dbReference type="AlphaFoldDB" id="A0A1V9FMP0"/>
<evidence type="ECO:0000313" key="3">
    <source>
        <dbReference type="EMBL" id="OQP59624.1"/>
    </source>
</evidence>
<dbReference type="STRING" id="1703345.A3860_36715"/>
<name>A0A1V9FMP0_9BACT</name>